<feature type="compositionally biased region" description="Acidic residues" evidence="1">
    <location>
        <begin position="79"/>
        <end position="88"/>
    </location>
</feature>
<dbReference type="PANTHER" id="PTHR31110">
    <property type="entry name" value="PESTICIDAL CRYSTAL CRY8BA PROTEIN"/>
    <property type="match status" value="1"/>
</dbReference>
<dbReference type="Proteomes" id="UP001168098">
    <property type="component" value="Unassembled WGS sequence"/>
</dbReference>
<evidence type="ECO:0000313" key="3">
    <source>
        <dbReference type="Proteomes" id="UP001168098"/>
    </source>
</evidence>
<dbReference type="AlphaFoldDB" id="A0AA39DKP7"/>
<dbReference type="PANTHER" id="PTHR31110:SF3">
    <property type="entry name" value="PORTAL PROTEIN"/>
    <property type="match status" value="1"/>
</dbReference>
<sequence>MFTEGLDQTAIDWIKQGSDLEEQHVRSPLTEKLACDAFPKSPLSYNTNGYASPHVLPPLKFRSGFLGPHSTVTLGPDDHTEEEEEEESVASAPDDTDGNYSEISEEEELELEKPFAPFYDEEIFHSQSRRNLNPSALNRSDHRNVSSINRGVSKENLRIEVSENCKRFTDGELGTREGVRPNSAPHGCSQTDEQVQLCSAHLQGTPANGSSMVKDLGDLGTPSAPPIMDIASEGKMFSVESKEARASRFSLEIEQSGNGACRPKESDVFSRRKEGLSDGRTQSPKNSELGERANKSMPWETESQIPQASLDHSPYYNTSGQNAWQTLIAYDACIRLCLHAWARGCTEAPEFLRDECLVLWKAFGLQKFLLQPRGTQPIEGRAKNVEQTCSLKAKKVVGKIRVEVRKLRIIPRRKLKSTYSQRGAFYVQAGAEYVRHVSSLVKTGINSLLLTSSSVTSEEQFSCFFHLKSSAEDAEMEPGSAICLHPGTGDYHVFFPESQGDALLLEVQDAKKSVQGRCTIPISSLSDNPSDRIRWWPIFHDDHECVGKVQLSIGSTITFDETNHIKSGPVVETLAYDLLLEAAMRAQHFHSRNLWLHGPWKWLLTEFADYYGVSDSYTKLRYLSYVMNVATPTKDCLELVHELLVPVIKARSEKSLTRQEKSILLDCETQVESLLANVFENYKSLDENSPAGLAELFDPTPESAAPALAPAVQIFILLHDILAQEAQTMLRNYLQTAAKKRCRKHMLDTDEFLSSNSDGFLMDPITISTAYSKMKNLCVNMGNEIRADIKIHNQHILPSSIDLSNITAAVYSTDLSNRLTGFLAAWPPSSPLPHVNELLIATADFERNLESWNIRPVQGGVDSKNLFHNYIMVWIQDMQLNLLDLCKAEKVLLILPSHSLSLSLSPFLLLPSSFSPLFTNPTFKTQTCTIVDSVINFFIFITYYLLQVPWSGVTTNHSTSPFAEEMYEKIKDALVEYEVVINRWPHYSLVWENAVANVERAIIKALEKQYNDILTPLKDSIPKRLNMHVQKLTRRQSTALYSVPNQLGTFLNTIKRILDVLHCRIEDILKSWASYLPVIGDRKSLFGEQMNAITVLLRTKYKNYIQATVGKLVNNMQANRSTRLKRILEETNEADGEAEVRERMQMLSSQLIDSISNLHEVFTSRIFVAICRGFWDRMGQIVLNFLEGRKENKVWYNGSYYALGILDDTFASQMQRLQGNALQEKDIEPPRSVIEARSILCRDTTNATDPSNYFYV</sequence>
<evidence type="ECO:0008006" key="4">
    <source>
        <dbReference type="Google" id="ProtNLM"/>
    </source>
</evidence>
<protein>
    <recommendedName>
        <fullName evidence="4">Pesticidal crystal cry8Ba protein</fullName>
    </recommendedName>
</protein>
<evidence type="ECO:0000313" key="2">
    <source>
        <dbReference type="EMBL" id="KAJ9687100.1"/>
    </source>
</evidence>
<organism evidence="2 3">
    <name type="scientific">Vitis rotundifolia</name>
    <name type="common">Muscadine grape</name>
    <dbReference type="NCBI Taxonomy" id="103349"/>
    <lineage>
        <taxon>Eukaryota</taxon>
        <taxon>Viridiplantae</taxon>
        <taxon>Streptophyta</taxon>
        <taxon>Embryophyta</taxon>
        <taxon>Tracheophyta</taxon>
        <taxon>Spermatophyta</taxon>
        <taxon>Magnoliopsida</taxon>
        <taxon>eudicotyledons</taxon>
        <taxon>Gunneridae</taxon>
        <taxon>Pentapetalae</taxon>
        <taxon>rosids</taxon>
        <taxon>Vitales</taxon>
        <taxon>Vitaceae</taxon>
        <taxon>Viteae</taxon>
        <taxon>Vitis</taxon>
    </lineage>
</organism>
<feature type="compositionally biased region" description="Basic and acidic residues" evidence="1">
    <location>
        <begin position="262"/>
        <end position="277"/>
    </location>
</feature>
<dbReference type="EMBL" id="JARBHA010000012">
    <property type="protein sequence ID" value="KAJ9687100.1"/>
    <property type="molecule type" value="Genomic_DNA"/>
</dbReference>
<name>A0AA39DKP7_VITRO</name>
<feature type="region of interest" description="Disordered" evidence="1">
    <location>
        <begin position="69"/>
        <end position="100"/>
    </location>
</feature>
<keyword evidence="3" id="KW-1185">Reference proteome</keyword>
<feature type="region of interest" description="Disordered" evidence="1">
    <location>
        <begin position="255"/>
        <end position="298"/>
    </location>
</feature>
<evidence type="ECO:0000256" key="1">
    <source>
        <dbReference type="SAM" id="MobiDB-lite"/>
    </source>
</evidence>
<comment type="caution">
    <text evidence="2">The sequence shown here is derived from an EMBL/GenBank/DDBJ whole genome shotgun (WGS) entry which is preliminary data.</text>
</comment>
<reference evidence="2 3" key="1">
    <citation type="journal article" date="2023" name="BMC Biotechnol.">
        <title>Vitis rotundifolia cv Carlos genome sequencing.</title>
        <authorList>
            <person name="Huff M."/>
            <person name="Hulse-Kemp A."/>
            <person name="Scheffler B."/>
            <person name="Youngblood R."/>
            <person name="Simpson S."/>
            <person name="Babiker E."/>
            <person name="Staton M."/>
        </authorList>
    </citation>
    <scope>NUCLEOTIDE SEQUENCE [LARGE SCALE GENOMIC DNA]</scope>
    <source>
        <tissue evidence="2">Leaf</tissue>
    </source>
</reference>
<accession>A0AA39DKP7</accession>
<proteinExistence type="predicted"/>
<gene>
    <name evidence="2" type="ORF">PVL29_015806</name>
</gene>